<evidence type="ECO:0000313" key="1">
    <source>
        <dbReference type="EMBL" id="CAH2031330.1"/>
    </source>
</evidence>
<reference evidence="1 2" key="1">
    <citation type="submission" date="2022-03" db="EMBL/GenBank/DDBJ databases">
        <authorList>
            <person name="Koch H."/>
        </authorList>
    </citation>
    <scope>NUCLEOTIDE SEQUENCE [LARGE SCALE GENOMIC DNA]</scope>
    <source>
        <strain evidence="1 2">G1</strain>
    </source>
</reference>
<accession>A0ABN8HEZ2</accession>
<name>A0ABN8HEZ2_9BACT</name>
<dbReference type="Pfam" id="PF04350">
    <property type="entry name" value="PilO"/>
    <property type="match status" value="1"/>
</dbReference>
<dbReference type="EMBL" id="OW150024">
    <property type="protein sequence ID" value="CAH2031330.1"/>
    <property type="molecule type" value="Genomic_DNA"/>
</dbReference>
<organism evidence="1 2">
    <name type="scientific">Trichlorobacter ammonificans</name>
    <dbReference type="NCBI Taxonomy" id="2916410"/>
    <lineage>
        <taxon>Bacteria</taxon>
        <taxon>Pseudomonadati</taxon>
        <taxon>Thermodesulfobacteriota</taxon>
        <taxon>Desulfuromonadia</taxon>
        <taxon>Geobacterales</taxon>
        <taxon>Geobacteraceae</taxon>
        <taxon>Trichlorobacter</taxon>
    </lineage>
</organism>
<protein>
    <submittedName>
        <fullName evidence="1">Type IV pilus assembly protein PilO</fullName>
    </submittedName>
</protein>
<dbReference type="RefSeq" id="WP_305732159.1">
    <property type="nucleotide sequence ID" value="NZ_OW150024.1"/>
</dbReference>
<dbReference type="InterPro" id="IPR007445">
    <property type="entry name" value="PilO"/>
</dbReference>
<keyword evidence="2" id="KW-1185">Reference proteome</keyword>
<dbReference type="Gene3D" id="3.30.70.60">
    <property type="match status" value="1"/>
</dbReference>
<evidence type="ECO:0000313" key="2">
    <source>
        <dbReference type="Proteomes" id="UP001295463"/>
    </source>
</evidence>
<gene>
    <name evidence="1" type="ORF">GEAMG1_1500</name>
</gene>
<dbReference type="InterPro" id="IPR014717">
    <property type="entry name" value="Transl_elong_EF1B/ribsomal_bS6"/>
</dbReference>
<dbReference type="Proteomes" id="UP001295463">
    <property type="component" value="Chromosome"/>
</dbReference>
<proteinExistence type="predicted"/>
<sequence>MSASRLVTLVREYRRMLLWLLLLGSVSVAVWGYLLGPQRQQREQVQERWSEKRRQLHELGRGDGADRQQRARQRLDSLLATIPTRNEFPRVLGHVTDVAAVHGATVSTLTYRPLPPAIEGMAGYALSVGITGSYEAVKPVLAELQNLNALAYVETASLVNPDPRTERLSLEVRMVLHLRPEVPP</sequence>